<dbReference type="InterPro" id="IPR020846">
    <property type="entry name" value="MFS_dom"/>
</dbReference>
<comment type="similarity">
    <text evidence="2">Belongs to the major facilitator superfamily. EmrB family.</text>
</comment>
<dbReference type="RefSeq" id="WP_099514297.1">
    <property type="nucleotide sequence ID" value="NZ_CP016617.1"/>
</dbReference>
<keyword evidence="6 8" id="KW-1133">Transmembrane helix</keyword>
<dbReference type="EMBL" id="CP016617">
    <property type="protein sequence ID" value="ANY83275.1"/>
    <property type="molecule type" value="Genomic_DNA"/>
</dbReference>
<dbReference type="SUPFAM" id="SSF103473">
    <property type="entry name" value="MFS general substrate transporter"/>
    <property type="match status" value="1"/>
</dbReference>
<evidence type="ECO:0000259" key="9">
    <source>
        <dbReference type="PROSITE" id="PS50850"/>
    </source>
</evidence>
<evidence type="ECO:0000256" key="2">
    <source>
        <dbReference type="ARBA" id="ARBA00008537"/>
    </source>
</evidence>
<name>A0A1B2ETG6_9HYPH</name>
<evidence type="ECO:0000313" key="10">
    <source>
        <dbReference type="EMBL" id="ANY83275.1"/>
    </source>
</evidence>
<evidence type="ECO:0000256" key="7">
    <source>
        <dbReference type="ARBA" id="ARBA00023136"/>
    </source>
</evidence>
<evidence type="ECO:0000256" key="8">
    <source>
        <dbReference type="SAM" id="Phobius"/>
    </source>
</evidence>
<dbReference type="InterPro" id="IPR011701">
    <property type="entry name" value="MFS"/>
</dbReference>
<feature type="domain" description="Major facilitator superfamily (MFS) profile" evidence="9">
    <location>
        <begin position="25"/>
        <end position="522"/>
    </location>
</feature>
<accession>A0A1B2ETG6</accession>
<feature type="transmembrane region" description="Helical" evidence="8">
    <location>
        <begin position="150"/>
        <end position="171"/>
    </location>
</feature>
<organism evidence="10">
    <name type="scientific">Microvirga ossetica</name>
    <dbReference type="NCBI Taxonomy" id="1882682"/>
    <lineage>
        <taxon>Bacteria</taxon>
        <taxon>Pseudomonadati</taxon>
        <taxon>Pseudomonadota</taxon>
        <taxon>Alphaproteobacteria</taxon>
        <taxon>Hyphomicrobiales</taxon>
        <taxon>Methylobacteriaceae</taxon>
        <taxon>Microvirga</taxon>
    </lineage>
</organism>
<dbReference type="FunFam" id="1.20.1720.10:FF:000016">
    <property type="entry name" value="EmrB/QacA family drug resistance transporter"/>
    <property type="match status" value="1"/>
</dbReference>
<dbReference type="Gene3D" id="1.20.1720.10">
    <property type="entry name" value="Multidrug resistance protein D"/>
    <property type="match status" value="1"/>
</dbReference>
<evidence type="ECO:0000256" key="5">
    <source>
        <dbReference type="ARBA" id="ARBA00022692"/>
    </source>
</evidence>
<dbReference type="InterPro" id="IPR004638">
    <property type="entry name" value="EmrB-like"/>
</dbReference>
<dbReference type="Pfam" id="PF07690">
    <property type="entry name" value="MFS_1"/>
    <property type="match status" value="1"/>
</dbReference>
<dbReference type="KEGG" id="moc:BB934_31480"/>
<feature type="transmembrane region" description="Helical" evidence="8">
    <location>
        <begin position="177"/>
        <end position="199"/>
    </location>
</feature>
<proteinExistence type="inferred from homology"/>
<feature type="transmembrane region" description="Helical" evidence="8">
    <location>
        <begin position="243"/>
        <end position="262"/>
    </location>
</feature>
<dbReference type="GO" id="GO:0022857">
    <property type="term" value="F:transmembrane transporter activity"/>
    <property type="evidence" value="ECO:0007669"/>
    <property type="project" value="InterPro"/>
</dbReference>
<keyword evidence="3" id="KW-0813">Transport</keyword>
<reference evidence="10" key="1">
    <citation type="submission" date="2016-07" db="EMBL/GenBank/DDBJ databases">
        <title>Microvirga ossetica sp. nov. a new species of rhizobia isolated from root nodules of the legume species Vicia alpestris Steven originated from North Ossetia region in the Caucasus.</title>
        <authorList>
            <person name="Safronova V.I."/>
            <person name="Kuznetsova I.G."/>
            <person name="Sazanova A.L."/>
            <person name="Belimov A."/>
            <person name="Andronov E."/>
            <person name="Osledkin Y.S."/>
            <person name="Onishchuk O.P."/>
            <person name="Kurchak O.N."/>
            <person name="Shaposhnikov A.I."/>
            <person name="Willems A."/>
            <person name="Tikhonovich I.A."/>
        </authorList>
    </citation>
    <scope>NUCLEOTIDE SEQUENCE [LARGE SCALE GENOMIC DNA]</scope>
    <source>
        <strain evidence="10">V5/3M</strain>
        <plasmid evidence="10">unnamed1</plasmid>
    </source>
</reference>
<feature type="transmembrane region" description="Helical" evidence="8">
    <location>
        <begin position="346"/>
        <end position="367"/>
    </location>
</feature>
<feature type="transmembrane region" description="Helical" evidence="8">
    <location>
        <begin position="20"/>
        <end position="42"/>
    </location>
</feature>
<dbReference type="GO" id="GO:0005886">
    <property type="term" value="C:plasma membrane"/>
    <property type="evidence" value="ECO:0007669"/>
    <property type="project" value="UniProtKB-SubCell"/>
</dbReference>
<dbReference type="PROSITE" id="PS50850">
    <property type="entry name" value="MFS"/>
    <property type="match status" value="1"/>
</dbReference>
<gene>
    <name evidence="10" type="ORF">BB934_31480</name>
</gene>
<comment type="subcellular location">
    <subcellularLocation>
        <location evidence="1">Cell membrane</location>
        <topology evidence="1">Multi-pass membrane protein</topology>
    </subcellularLocation>
</comment>
<dbReference type="PANTHER" id="PTHR42718">
    <property type="entry name" value="MAJOR FACILITATOR SUPERFAMILY MULTIDRUG TRANSPORTER MFSC"/>
    <property type="match status" value="1"/>
</dbReference>
<evidence type="ECO:0000256" key="6">
    <source>
        <dbReference type="ARBA" id="ARBA00022989"/>
    </source>
</evidence>
<dbReference type="CDD" id="cd17503">
    <property type="entry name" value="MFS_LmrB_MDR_like"/>
    <property type="match status" value="1"/>
</dbReference>
<dbReference type="Gene3D" id="1.20.1250.20">
    <property type="entry name" value="MFS general substrate transporter like domains"/>
    <property type="match status" value="1"/>
</dbReference>
<evidence type="ECO:0000256" key="1">
    <source>
        <dbReference type="ARBA" id="ARBA00004651"/>
    </source>
</evidence>
<dbReference type="NCBIfam" id="TIGR00711">
    <property type="entry name" value="efflux_EmrB"/>
    <property type="match status" value="1"/>
</dbReference>
<dbReference type="AlphaFoldDB" id="A0A1B2ETG6"/>
<feature type="transmembrane region" description="Helical" evidence="8">
    <location>
        <begin position="499"/>
        <end position="517"/>
    </location>
</feature>
<geneLocation type="plasmid" evidence="10">
    <name>unnamed1</name>
</geneLocation>
<feature type="transmembrane region" description="Helical" evidence="8">
    <location>
        <begin position="91"/>
        <end position="110"/>
    </location>
</feature>
<keyword evidence="4" id="KW-1003">Cell membrane</keyword>
<keyword evidence="7 8" id="KW-0472">Membrane</keyword>
<feature type="transmembrane region" description="Helical" evidence="8">
    <location>
        <begin position="283"/>
        <end position="305"/>
    </location>
</feature>
<sequence>MLTTPRPVPAAAIPSGKASLTSWIAVLAGMIGAFMAILNIQITNASLLNIEGGIGTGVDNGAWISTSYLIGEIVVIPLTDYLSRVFSFRRFIMTNTLLFALFSMACAFTHDLGSMIVMRGLQGFAGGILIPMAFTMVLTKLPKAQQPIGLALFAISVTFAPAIGPTIGGYLTENYGWQTIFFVNLPPSIAMVIALAYSLEKTPMQLSLLRQGDWAGIVTMAIGLSALQTVLEEGNKDDWFESPFIFNLGIVAAVFLAAFVAIELTVQKPLVNLRLLKRRNFGIGVLVNVLVGFALFGTVFILPQYLGQVQHYNAEQIGNVLAWTGLPQLLLIPLVPLLMKRYDVRYIGFVGISIFAASCFMNITLSLDSAGDQFFLPNVVRAIGQALVLTPLSSITTAGIAPSEAGEASGLSNMLRNLGGAVGTATLATVLTKREQFHSNIIGQSVTLYRDEVRQRIDDLTQYFMAHGVADPAAAHHRALAAIGATVRRQALVMGFSDTFAVIGTLLAIAAVVLLFARKAGAGSGTGGGH</sequence>
<dbReference type="PANTHER" id="PTHR42718:SF9">
    <property type="entry name" value="MAJOR FACILITATOR SUPERFAMILY MULTIDRUG TRANSPORTER MFSC"/>
    <property type="match status" value="1"/>
</dbReference>
<dbReference type="InterPro" id="IPR036259">
    <property type="entry name" value="MFS_trans_sf"/>
</dbReference>
<evidence type="ECO:0000256" key="3">
    <source>
        <dbReference type="ARBA" id="ARBA00022448"/>
    </source>
</evidence>
<feature type="transmembrane region" description="Helical" evidence="8">
    <location>
        <begin position="116"/>
        <end position="138"/>
    </location>
</feature>
<evidence type="ECO:0000256" key="4">
    <source>
        <dbReference type="ARBA" id="ARBA00022475"/>
    </source>
</evidence>
<feature type="transmembrane region" description="Helical" evidence="8">
    <location>
        <begin position="317"/>
        <end position="339"/>
    </location>
</feature>
<protein>
    <submittedName>
        <fullName evidence="10">EmrB/QacA family drug resistance transporter</fullName>
    </submittedName>
</protein>
<keyword evidence="5 8" id="KW-0812">Transmembrane</keyword>
<dbReference type="OrthoDB" id="9812221at2"/>
<keyword evidence="10" id="KW-0614">Plasmid</keyword>
<feature type="transmembrane region" description="Helical" evidence="8">
    <location>
        <begin position="211"/>
        <end position="231"/>
    </location>
</feature>